<name>A0A1H8KM29_9RHOB</name>
<dbReference type="AlphaFoldDB" id="A0A1H8KM29"/>
<dbReference type="Proteomes" id="UP000199372">
    <property type="component" value="Unassembled WGS sequence"/>
</dbReference>
<organism evidence="1 2">
    <name type="scientific">Palleronia pelagia</name>
    <dbReference type="NCBI Taxonomy" id="387096"/>
    <lineage>
        <taxon>Bacteria</taxon>
        <taxon>Pseudomonadati</taxon>
        <taxon>Pseudomonadota</taxon>
        <taxon>Alphaproteobacteria</taxon>
        <taxon>Rhodobacterales</taxon>
        <taxon>Roseobacteraceae</taxon>
        <taxon>Palleronia</taxon>
    </lineage>
</organism>
<gene>
    <name evidence="1" type="ORF">SAMN04488011_10841</name>
</gene>
<sequence>MAKTGTKPPSPCIDVCKFRREGHCIGCSMTKAQKKMFKELKSPAHRRVFVHMLSHQQAALGGYAHWTEAYLKKCAKKGVTPPLDA</sequence>
<reference evidence="2" key="1">
    <citation type="submission" date="2016-10" db="EMBL/GenBank/DDBJ databases">
        <authorList>
            <person name="Varghese N."/>
            <person name="Submissions S."/>
        </authorList>
    </citation>
    <scope>NUCLEOTIDE SEQUENCE [LARGE SCALE GENOMIC DNA]</scope>
    <source>
        <strain evidence="2">DSM 26893</strain>
    </source>
</reference>
<dbReference type="InterPro" id="IPR010710">
    <property type="entry name" value="DUF1289"/>
</dbReference>
<protein>
    <recommendedName>
        <fullName evidence="3">DUF1289 domain-containing protein</fullName>
    </recommendedName>
</protein>
<accession>A0A1H8KM29</accession>
<keyword evidence="2" id="KW-1185">Reference proteome</keyword>
<evidence type="ECO:0000313" key="2">
    <source>
        <dbReference type="Proteomes" id="UP000199372"/>
    </source>
</evidence>
<dbReference type="EMBL" id="FOCM01000008">
    <property type="protein sequence ID" value="SEN93924.1"/>
    <property type="molecule type" value="Genomic_DNA"/>
</dbReference>
<evidence type="ECO:0008006" key="3">
    <source>
        <dbReference type="Google" id="ProtNLM"/>
    </source>
</evidence>
<evidence type="ECO:0000313" key="1">
    <source>
        <dbReference type="EMBL" id="SEN93924.1"/>
    </source>
</evidence>
<dbReference type="OrthoDB" id="7906652at2"/>
<proteinExistence type="predicted"/>
<dbReference type="RefSeq" id="WP_091846329.1">
    <property type="nucleotide sequence ID" value="NZ_FOCM01000008.1"/>
</dbReference>
<dbReference type="Pfam" id="PF06945">
    <property type="entry name" value="DUF1289"/>
    <property type="match status" value="1"/>
</dbReference>